<dbReference type="PANTHER" id="PTHR11954:SF6">
    <property type="entry name" value="MACROPHAGE MIGRATION INHIBITORY FACTOR"/>
    <property type="match status" value="1"/>
</dbReference>
<dbReference type="OMA" id="MMVTIQQ"/>
<evidence type="ECO:0000256" key="7">
    <source>
        <dbReference type="ARBA" id="ARBA00036823"/>
    </source>
</evidence>
<evidence type="ECO:0000256" key="8">
    <source>
        <dbReference type="ARBA" id="ARBA00038932"/>
    </source>
</evidence>
<dbReference type="EMBL" id="SPNV01000518">
    <property type="protein sequence ID" value="KAF5855065.1"/>
    <property type="molecule type" value="Genomic_DNA"/>
</dbReference>
<evidence type="ECO:0000256" key="2">
    <source>
        <dbReference type="ARBA" id="ARBA00005851"/>
    </source>
</evidence>
<dbReference type="PANTHER" id="PTHR11954">
    <property type="entry name" value="D-DOPACHROME DECARBOXYLASE"/>
    <property type="match status" value="1"/>
</dbReference>
<dbReference type="AlphaFoldDB" id="A0A5N6G7P0"/>
<dbReference type="Proteomes" id="UP000326877">
    <property type="component" value="Unassembled WGS sequence"/>
</dbReference>
<evidence type="ECO:0000256" key="4">
    <source>
        <dbReference type="ARBA" id="ARBA00022525"/>
    </source>
</evidence>
<dbReference type="Proteomes" id="UP000541154">
    <property type="component" value="Unassembled WGS sequence"/>
</dbReference>
<evidence type="ECO:0000313" key="15">
    <source>
        <dbReference type="EMBL" id="KAF5855065.1"/>
    </source>
</evidence>
<feature type="compositionally biased region" description="Polar residues" evidence="13">
    <location>
        <begin position="315"/>
        <end position="329"/>
    </location>
</feature>
<keyword evidence="16" id="KW-1185">Reference proteome</keyword>
<feature type="region of interest" description="Disordered" evidence="13">
    <location>
        <begin position="1"/>
        <end position="29"/>
    </location>
</feature>
<evidence type="ECO:0000256" key="6">
    <source>
        <dbReference type="ARBA" id="ARBA00036735"/>
    </source>
</evidence>
<dbReference type="EC" id="5.3.3.12" evidence="8"/>
<dbReference type="InterPro" id="IPR014347">
    <property type="entry name" value="Tautomerase/MIF_sf"/>
</dbReference>
<feature type="region of interest" description="Disordered" evidence="13">
    <location>
        <begin position="285"/>
        <end position="351"/>
    </location>
</feature>
<evidence type="ECO:0000256" key="9">
    <source>
        <dbReference type="ARBA" id="ARBA00039086"/>
    </source>
</evidence>
<keyword evidence="3" id="KW-0202">Cytokine</keyword>
<dbReference type="InterPro" id="IPR001398">
    <property type="entry name" value="Macrophage_inhib_fac"/>
</dbReference>
<dbReference type="EMBL" id="ML735238">
    <property type="protein sequence ID" value="KAE8392309.1"/>
    <property type="molecule type" value="Genomic_DNA"/>
</dbReference>
<feature type="compositionally biased region" description="Polar residues" evidence="13">
    <location>
        <begin position="285"/>
        <end position="307"/>
    </location>
</feature>
<dbReference type="OrthoDB" id="255819at2759"/>
<feature type="region of interest" description="Disordered" evidence="13">
    <location>
        <begin position="51"/>
        <end position="95"/>
    </location>
</feature>
<comment type="subcellular location">
    <subcellularLocation>
        <location evidence="1">Secreted</location>
    </subcellularLocation>
</comment>
<dbReference type="GO" id="GO:0005576">
    <property type="term" value="C:extracellular region"/>
    <property type="evidence" value="ECO:0007669"/>
    <property type="project" value="UniProtKB-SubCell"/>
</dbReference>
<reference evidence="14" key="2">
    <citation type="submission" date="2019-04" db="EMBL/GenBank/DDBJ databases">
        <title>Friends and foes A comparative genomics studyof 23 Aspergillus species from section Flavi.</title>
        <authorList>
            <consortium name="DOE Joint Genome Institute"/>
            <person name="Kjaerbolling I."/>
            <person name="Vesth T."/>
            <person name="Frisvad J.C."/>
            <person name="Nybo J.L."/>
            <person name="Theobald S."/>
            <person name="Kildgaard S."/>
            <person name="Isbrandt T."/>
            <person name="Kuo A."/>
            <person name="Sato A."/>
            <person name="Lyhne E.K."/>
            <person name="Kogle M.E."/>
            <person name="Wiebenga A."/>
            <person name="Kun R.S."/>
            <person name="Lubbers R.J."/>
            <person name="Makela M.R."/>
            <person name="Barry K."/>
            <person name="Chovatia M."/>
            <person name="Clum A."/>
            <person name="Daum C."/>
            <person name="Haridas S."/>
            <person name="He G."/>
            <person name="LaButti K."/>
            <person name="Lipzen A."/>
            <person name="Mondo S."/>
            <person name="Riley R."/>
            <person name="Salamov A."/>
            <person name="Simmons B.A."/>
            <person name="Magnuson J.K."/>
            <person name="Henrissat B."/>
            <person name="Mortensen U.H."/>
            <person name="Larsen T.O."/>
            <person name="Devries R.P."/>
            <person name="Grigoriev I.V."/>
            <person name="Machida M."/>
            <person name="Baker S.E."/>
            <person name="Andersen M.R."/>
        </authorList>
    </citation>
    <scope>NUCLEOTIDE SEQUENCE [LARGE SCALE GENOMIC DNA]</scope>
    <source>
        <strain evidence="14">IBT 14317</strain>
    </source>
</reference>
<feature type="compositionally biased region" description="Basic residues" evidence="13">
    <location>
        <begin position="330"/>
        <end position="351"/>
    </location>
</feature>
<comment type="catalytic activity">
    <reaction evidence="7">
        <text>L-dopachrome = 5,6-dihydroxyindole-2-carboxylate</text>
        <dbReference type="Rhea" id="RHEA:13041"/>
        <dbReference type="ChEBI" id="CHEBI:16875"/>
        <dbReference type="ChEBI" id="CHEBI:57509"/>
        <dbReference type="EC" id="5.3.3.12"/>
    </reaction>
</comment>
<dbReference type="EC" id="5.3.2.1" evidence="9"/>
<evidence type="ECO:0000256" key="1">
    <source>
        <dbReference type="ARBA" id="ARBA00004613"/>
    </source>
</evidence>
<evidence type="ECO:0000313" key="16">
    <source>
        <dbReference type="Proteomes" id="UP000541154"/>
    </source>
</evidence>
<evidence type="ECO:0000256" key="12">
    <source>
        <dbReference type="ARBA" id="ARBA00042730"/>
    </source>
</evidence>
<accession>A0A5N6G7P0</accession>
<evidence type="ECO:0000256" key="11">
    <source>
        <dbReference type="ARBA" id="ARBA00041912"/>
    </source>
</evidence>
<evidence type="ECO:0000256" key="13">
    <source>
        <dbReference type="SAM" id="MobiDB-lite"/>
    </source>
</evidence>
<accession>A0A8H5ZVH6</accession>
<dbReference type="Pfam" id="PF01187">
    <property type="entry name" value="MIF"/>
    <property type="match status" value="1"/>
</dbReference>
<protein>
    <recommendedName>
        <fullName evidence="12">L-dopachrome isomerase</fullName>
        <ecNumber evidence="9">5.3.2.1</ecNumber>
        <ecNumber evidence="8">5.3.3.12</ecNumber>
    </recommendedName>
    <alternativeName>
        <fullName evidence="10">L-dopachrome tautomerase</fullName>
    </alternativeName>
    <alternativeName>
        <fullName evidence="11">Phenylpyruvate tautomerase</fullName>
    </alternativeName>
</protein>
<dbReference type="GO" id="GO:0050178">
    <property type="term" value="F:phenylpyruvate tautomerase activity"/>
    <property type="evidence" value="ECO:0007669"/>
    <property type="project" value="UniProtKB-EC"/>
</dbReference>
<comment type="catalytic activity">
    <reaction evidence="6">
        <text>3-phenylpyruvate = enol-phenylpyruvate</text>
        <dbReference type="Rhea" id="RHEA:17097"/>
        <dbReference type="ChEBI" id="CHEBI:16815"/>
        <dbReference type="ChEBI" id="CHEBI:18005"/>
        <dbReference type="EC" id="5.3.2.1"/>
    </reaction>
</comment>
<evidence type="ECO:0000313" key="14">
    <source>
        <dbReference type="EMBL" id="KAE8392309.1"/>
    </source>
</evidence>
<keyword evidence="5" id="KW-0413">Isomerase</keyword>
<proteinExistence type="inferred from homology"/>
<dbReference type="Gene3D" id="3.30.429.10">
    <property type="entry name" value="Macrophage Migration Inhibitory Factor"/>
    <property type="match status" value="1"/>
</dbReference>
<dbReference type="SUPFAM" id="SSF55331">
    <property type="entry name" value="Tautomerase/MIF"/>
    <property type="match status" value="1"/>
</dbReference>
<evidence type="ECO:0000256" key="3">
    <source>
        <dbReference type="ARBA" id="ARBA00022514"/>
    </source>
</evidence>
<dbReference type="GO" id="GO:0004167">
    <property type="term" value="F:dopachrome isomerase activity"/>
    <property type="evidence" value="ECO:0007669"/>
    <property type="project" value="UniProtKB-EC"/>
</dbReference>
<reference evidence="15 16" key="1">
    <citation type="submission" date="2019-04" db="EMBL/GenBank/DDBJ databases">
        <title>Aspergillus burnettii sp. nov., novel species from soil in southeast Queensland.</title>
        <authorList>
            <person name="Gilchrist C.L.M."/>
            <person name="Pitt J.I."/>
            <person name="Lange L."/>
            <person name="Lacey H.J."/>
            <person name="Vuong D."/>
            <person name="Midgley D.J."/>
            <person name="Greenfield P."/>
            <person name="Bradbury M."/>
            <person name="Lacey E."/>
            <person name="Busk P.K."/>
            <person name="Pilgaard B."/>
            <person name="Chooi Y.H."/>
            <person name="Piggott A.M."/>
        </authorList>
    </citation>
    <scope>NUCLEOTIDE SEQUENCE [LARGE SCALE GENOMIC DNA]</scope>
    <source>
        <strain evidence="15 16">FRR 5400</strain>
    </source>
</reference>
<evidence type="ECO:0000256" key="5">
    <source>
        <dbReference type="ARBA" id="ARBA00023235"/>
    </source>
</evidence>
<comment type="similarity">
    <text evidence="2">Belongs to the MIF family.</text>
</comment>
<name>A0A5N6G7P0_PETAA</name>
<sequence>MTPGHHKLDLSLLRRRHNPSAASSTSLSPTVPILESPVTFRAMSAGAFSEATMAQRSKLDKLPPRPPMFMEETDEDDSVAPNLTRRSSPDPASLEVVRKSVGEEPMRQTKLQYYEDTFGTRRRDPRDRVALDSVIVAEIKISNMVLDDEPLASMIASRLAQAYQKPEGSMMVTVQQNACIHFGISKDPAYVLKVYAVPCLIATIINLRCTIMIQSALRDLLQIESNRGVVLYLPVPEENFATDGVTYASQTTRYDQRSENDDSGILRSISRSLSRRLKSNSAQSAALSEATTSSWNPEANIRPSTSARGKGTPTDDGSQMGEGSSQSNAKKYKSLRHFLSHRVSHPHGASR</sequence>
<organism evidence="14">
    <name type="scientific">Petromyces alliaceus</name>
    <name type="common">Aspergillus alliaceus</name>
    <dbReference type="NCBI Taxonomy" id="209559"/>
    <lineage>
        <taxon>Eukaryota</taxon>
        <taxon>Fungi</taxon>
        <taxon>Dikarya</taxon>
        <taxon>Ascomycota</taxon>
        <taxon>Pezizomycotina</taxon>
        <taxon>Eurotiomycetes</taxon>
        <taxon>Eurotiomycetidae</taxon>
        <taxon>Eurotiales</taxon>
        <taxon>Aspergillaceae</taxon>
        <taxon>Aspergillus</taxon>
        <taxon>Aspergillus subgen. Circumdati</taxon>
    </lineage>
</organism>
<gene>
    <name evidence="14" type="ORF">BDV23DRAFT_181708</name>
    <name evidence="15" type="ORF">ETB97_010137</name>
</gene>
<accession>A0A5N7CEJ1</accession>
<evidence type="ECO:0000256" key="10">
    <source>
        <dbReference type="ARBA" id="ARBA00041631"/>
    </source>
</evidence>
<keyword evidence="4" id="KW-0964">Secreted</keyword>
<feature type="compositionally biased region" description="Low complexity" evidence="13">
    <location>
        <begin position="19"/>
        <end position="29"/>
    </location>
</feature>